<feature type="non-terminal residue" evidence="1">
    <location>
        <position position="1"/>
    </location>
</feature>
<sequence length="300" mass="34004">NDQKYIRIYSCLVDRAFTIMPDETDEAWRNLMVSSGSSVSSEEDSFVVKTVAQSYNNINFGAIDQSFNSISNHFSSQPRPMHPTSDIRHTSLSVVMSPTETSSPIQANNTIYIGQSQMQDQHSNVILPSTSTQPQQVSYFGKVPVQDQRTNSIPSLHQSIYQNNQSTNMVVDDYKFKAKALYDYHGSPEDNSELSFNKDEYLDIASKEGKWWRARKSDGTTGIAPSNYKLTNCDLSRKKARRGGSVFDEVWDHVSKGEKVNPGHYKAKCFHCGKCWQRGNPYILRSHLALHCQDVPEDIR</sequence>
<gene>
    <name evidence="1" type="ORF">SCALOS_LOCUS3890</name>
</gene>
<evidence type="ECO:0000313" key="2">
    <source>
        <dbReference type="Proteomes" id="UP000789860"/>
    </source>
</evidence>
<proteinExistence type="predicted"/>
<name>A0ACA9L8E2_9GLOM</name>
<comment type="caution">
    <text evidence="1">The sequence shown here is derived from an EMBL/GenBank/DDBJ whole genome shotgun (WGS) entry which is preliminary data.</text>
</comment>
<dbReference type="EMBL" id="CAJVPM010004722">
    <property type="protein sequence ID" value="CAG8516590.1"/>
    <property type="molecule type" value="Genomic_DNA"/>
</dbReference>
<organism evidence="1 2">
    <name type="scientific">Scutellospora calospora</name>
    <dbReference type="NCBI Taxonomy" id="85575"/>
    <lineage>
        <taxon>Eukaryota</taxon>
        <taxon>Fungi</taxon>
        <taxon>Fungi incertae sedis</taxon>
        <taxon>Mucoromycota</taxon>
        <taxon>Glomeromycotina</taxon>
        <taxon>Glomeromycetes</taxon>
        <taxon>Diversisporales</taxon>
        <taxon>Gigasporaceae</taxon>
        <taxon>Scutellospora</taxon>
    </lineage>
</organism>
<accession>A0ACA9L8E2</accession>
<reference evidence="1" key="1">
    <citation type="submission" date="2021-06" db="EMBL/GenBank/DDBJ databases">
        <authorList>
            <person name="Kallberg Y."/>
            <person name="Tangrot J."/>
            <person name="Rosling A."/>
        </authorList>
    </citation>
    <scope>NUCLEOTIDE SEQUENCE</scope>
    <source>
        <strain evidence="1">AU212A</strain>
    </source>
</reference>
<dbReference type="Proteomes" id="UP000789860">
    <property type="component" value="Unassembled WGS sequence"/>
</dbReference>
<evidence type="ECO:0000313" key="1">
    <source>
        <dbReference type="EMBL" id="CAG8516590.1"/>
    </source>
</evidence>
<keyword evidence="2" id="KW-1185">Reference proteome</keyword>
<protein>
    <submittedName>
        <fullName evidence="1">5516_t:CDS:1</fullName>
    </submittedName>
</protein>